<protein>
    <submittedName>
        <fullName evidence="2">IS5 family transposase</fullName>
    </submittedName>
</protein>
<sequence length="50" mass="5791">MKAEYLLADRGYDVNYIIDHAQELGMRVVIPPKKNSRVLAKDRYKIALLT</sequence>
<gene>
    <name evidence="2" type="ORF">Bandiella_00293</name>
</gene>
<feature type="domain" description="Transposase IS4-like" evidence="1">
    <location>
        <begin position="4"/>
        <end position="41"/>
    </location>
</feature>
<dbReference type="EMBL" id="CP110820">
    <property type="protein sequence ID" value="WPX96184.1"/>
    <property type="molecule type" value="Genomic_DNA"/>
</dbReference>
<dbReference type="InterPro" id="IPR002559">
    <property type="entry name" value="Transposase_11"/>
</dbReference>
<dbReference type="Proteomes" id="UP001327219">
    <property type="component" value="Chromosome"/>
</dbReference>
<organism evidence="2 3">
    <name type="scientific">Candidatus Bandiella euplotis</name>
    <dbReference type="NCBI Taxonomy" id="1664265"/>
    <lineage>
        <taxon>Bacteria</taxon>
        <taxon>Pseudomonadati</taxon>
        <taxon>Pseudomonadota</taxon>
        <taxon>Alphaproteobacteria</taxon>
        <taxon>Rickettsiales</taxon>
        <taxon>Candidatus Midichloriaceae</taxon>
        <taxon>Candidatus Bandiella</taxon>
    </lineage>
</organism>
<reference evidence="2 3" key="1">
    <citation type="submission" date="2022-11" db="EMBL/GenBank/DDBJ databases">
        <title>Host association and intracellularity evolved multiple times independently in the Rickettsiales.</title>
        <authorList>
            <person name="Castelli M."/>
            <person name="Nardi T."/>
            <person name="Gammuto L."/>
            <person name="Bellinzona G."/>
            <person name="Sabaneyeva E."/>
            <person name="Potekhin A."/>
            <person name="Serra V."/>
            <person name="Petroni G."/>
            <person name="Sassera D."/>
        </authorList>
    </citation>
    <scope>NUCLEOTIDE SEQUENCE [LARGE SCALE GENOMIC DNA]</scope>
    <source>
        <strain evidence="2 3">NDG2</strain>
    </source>
</reference>
<evidence type="ECO:0000313" key="2">
    <source>
        <dbReference type="EMBL" id="WPX96184.1"/>
    </source>
</evidence>
<name>A0ABZ0UKE3_9RICK</name>
<evidence type="ECO:0000259" key="1">
    <source>
        <dbReference type="Pfam" id="PF01609"/>
    </source>
</evidence>
<accession>A0ABZ0UKE3</accession>
<proteinExistence type="predicted"/>
<dbReference type="Pfam" id="PF01609">
    <property type="entry name" value="DDE_Tnp_1"/>
    <property type="match status" value="1"/>
</dbReference>
<keyword evidence="3" id="KW-1185">Reference proteome</keyword>
<evidence type="ECO:0000313" key="3">
    <source>
        <dbReference type="Proteomes" id="UP001327219"/>
    </source>
</evidence>